<reference evidence="1" key="1">
    <citation type="submission" date="2009-10" db="EMBL/GenBank/DDBJ databases">
        <title>Diversity of trophic interactions inside an arsenic-rich microbial ecosystem.</title>
        <authorList>
            <person name="Bertin P.N."/>
            <person name="Heinrich-Salmeron A."/>
            <person name="Pelletier E."/>
            <person name="Goulhen-Chollet F."/>
            <person name="Arsene-Ploetze F."/>
            <person name="Gallien S."/>
            <person name="Calteau A."/>
            <person name="Vallenet D."/>
            <person name="Casiot C."/>
            <person name="Chane-Woon-Ming B."/>
            <person name="Giloteaux L."/>
            <person name="Barakat M."/>
            <person name="Bonnefoy V."/>
            <person name="Bruneel O."/>
            <person name="Chandler M."/>
            <person name="Cleiss J."/>
            <person name="Duran R."/>
            <person name="Elbaz-Poulichet F."/>
            <person name="Fonknechten N."/>
            <person name="Lauga B."/>
            <person name="Mornico D."/>
            <person name="Ortet P."/>
            <person name="Schaeffer C."/>
            <person name="Siguier P."/>
            <person name="Alexander Thil Smith A."/>
            <person name="Van Dorsselaer A."/>
            <person name="Weissenbach J."/>
            <person name="Medigue C."/>
            <person name="Le Paslier D."/>
        </authorList>
    </citation>
    <scope>NUCLEOTIDE SEQUENCE</scope>
</reference>
<evidence type="ECO:0000313" key="1">
    <source>
        <dbReference type="EMBL" id="CBI04389.1"/>
    </source>
</evidence>
<gene>
    <name evidence="1" type="ORF">CARN5_2201</name>
</gene>
<proteinExistence type="predicted"/>
<name>E6QB13_9ZZZZ</name>
<dbReference type="AlphaFoldDB" id="E6QB13"/>
<organism evidence="1">
    <name type="scientific">mine drainage metagenome</name>
    <dbReference type="NCBI Taxonomy" id="410659"/>
    <lineage>
        <taxon>unclassified sequences</taxon>
        <taxon>metagenomes</taxon>
        <taxon>ecological metagenomes</taxon>
    </lineage>
</organism>
<accession>E6QB13</accession>
<comment type="caution">
    <text evidence="1">The sequence shown here is derived from an EMBL/GenBank/DDBJ whole genome shotgun (WGS) entry which is preliminary data.</text>
</comment>
<dbReference type="EMBL" id="CABP01000060">
    <property type="protein sequence ID" value="CBI04389.1"/>
    <property type="molecule type" value="Genomic_DNA"/>
</dbReference>
<sequence>MLVLGEVGEDSYSGGLRLSALRLLDTAQAREELAAQLTLELGLAEDMAPRDLLAVLRKYPGQTALRLRLRVADDVVAQLRVTENLSFAASPAAIAALTALAPAAHWHWSYRPVTLLVNNVVPLERARHATRRPA</sequence>
<protein>
    <submittedName>
        <fullName evidence="1">Uncharacterized protein</fullName>
    </submittedName>
</protein>